<evidence type="ECO:0000259" key="5">
    <source>
        <dbReference type="Pfam" id="PF16925"/>
    </source>
</evidence>
<accession>A0A919WAA8</accession>
<feature type="domain" description="HTH tetR-type" evidence="4">
    <location>
        <begin position="38"/>
        <end position="85"/>
    </location>
</feature>
<dbReference type="Pfam" id="PF00440">
    <property type="entry name" value="TetR_N"/>
    <property type="match status" value="1"/>
</dbReference>
<organism evidence="6 7">
    <name type="scientific">Paractinoplanes toevensis</name>
    <dbReference type="NCBI Taxonomy" id="571911"/>
    <lineage>
        <taxon>Bacteria</taxon>
        <taxon>Bacillati</taxon>
        <taxon>Actinomycetota</taxon>
        <taxon>Actinomycetes</taxon>
        <taxon>Micromonosporales</taxon>
        <taxon>Micromonosporaceae</taxon>
        <taxon>Paractinoplanes</taxon>
    </lineage>
</organism>
<dbReference type="Pfam" id="PF16925">
    <property type="entry name" value="TetR_C_13"/>
    <property type="match status" value="1"/>
</dbReference>
<evidence type="ECO:0000313" key="6">
    <source>
        <dbReference type="EMBL" id="GIM96398.1"/>
    </source>
</evidence>
<keyword evidence="2" id="KW-0238">DNA-binding</keyword>
<dbReference type="GO" id="GO:0003677">
    <property type="term" value="F:DNA binding"/>
    <property type="evidence" value="ECO:0007669"/>
    <property type="project" value="UniProtKB-KW"/>
</dbReference>
<dbReference type="Proteomes" id="UP000677082">
    <property type="component" value="Unassembled WGS sequence"/>
</dbReference>
<dbReference type="SUPFAM" id="SSF48498">
    <property type="entry name" value="Tetracyclin repressor-like, C-terminal domain"/>
    <property type="match status" value="1"/>
</dbReference>
<keyword evidence="1" id="KW-0805">Transcription regulation</keyword>
<dbReference type="PANTHER" id="PTHR47506:SF3">
    <property type="entry name" value="HTH-TYPE TRANSCRIPTIONAL REGULATOR LMRA"/>
    <property type="match status" value="1"/>
</dbReference>
<sequence>MDPAAHDASLKLDPQVQKPEDTIMTVLTRKGEETRRRIVTGAAAEIRERGAAATRLEDVMARTSTSKSQLFHYFPGGKEELLLAVARHEADQVLADQQPMLGELTSWPAWQAWRDSVVRRYLAQGPECPLNSLLGQMSGRSPGARAVTTELIRQWQQALITGIRHMQSIGEIAPTVDADRTAAALIAGIQGGVIVFLSTGRITHLEAALDVAIENLRA</sequence>
<dbReference type="InterPro" id="IPR001647">
    <property type="entry name" value="HTH_TetR"/>
</dbReference>
<dbReference type="EMBL" id="BOQN01000118">
    <property type="protein sequence ID" value="GIM96398.1"/>
    <property type="molecule type" value="Genomic_DNA"/>
</dbReference>
<evidence type="ECO:0000313" key="7">
    <source>
        <dbReference type="Proteomes" id="UP000677082"/>
    </source>
</evidence>
<evidence type="ECO:0000256" key="3">
    <source>
        <dbReference type="ARBA" id="ARBA00023163"/>
    </source>
</evidence>
<feature type="domain" description="Tetracyclin repressor-like C-terminal" evidence="5">
    <location>
        <begin position="111"/>
        <end position="209"/>
    </location>
</feature>
<reference evidence="6 7" key="1">
    <citation type="submission" date="2021-03" db="EMBL/GenBank/DDBJ databases">
        <title>Whole genome shotgun sequence of Actinoplanes toevensis NBRC 105298.</title>
        <authorList>
            <person name="Komaki H."/>
            <person name="Tamura T."/>
        </authorList>
    </citation>
    <scope>NUCLEOTIDE SEQUENCE [LARGE SCALE GENOMIC DNA]</scope>
    <source>
        <strain evidence="6 7">NBRC 105298</strain>
    </source>
</reference>
<gene>
    <name evidence="6" type="ORF">Ato02nite_081910</name>
</gene>
<dbReference type="InterPro" id="IPR009057">
    <property type="entry name" value="Homeodomain-like_sf"/>
</dbReference>
<evidence type="ECO:0000259" key="4">
    <source>
        <dbReference type="Pfam" id="PF00440"/>
    </source>
</evidence>
<dbReference type="AlphaFoldDB" id="A0A919WAA8"/>
<evidence type="ECO:0000256" key="1">
    <source>
        <dbReference type="ARBA" id="ARBA00023015"/>
    </source>
</evidence>
<evidence type="ECO:0000256" key="2">
    <source>
        <dbReference type="ARBA" id="ARBA00023125"/>
    </source>
</evidence>
<dbReference type="InterPro" id="IPR011075">
    <property type="entry name" value="TetR_C"/>
</dbReference>
<protein>
    <submittedName>
        <fullName evidence="6">TetR family transcriptional regulator</fullName>
    </submittedName>
</protein>
<dbReference type="PANTHER" id="PTHR47506">
    <property type="entry name" value="TRANSCRIPTIONAL REGULATORY PROTEIN"/>
    <property type="match status" value="1"/>
</dbReference>
<dbReference type="InterPro" id="IPR036271">
    <property type="entry name" value="Tet_transcr_reg_TetR-rel_C_sf"/>
</dbReference>
<keyword evidence="7" id="KW-1185">Reference proteome</keyword>
<proteinExistence type="predicted"/>
<dbReference type="SUPFAM" id="SSF46689">
    <property type="entry name" value="Homeodomain-like"/>
    <property type="match status" value="1"/>
</dbReference>
<keyword evidence="3" id="KW-0804">Transcription</keyword>
<comment type="caution">
    <text evidence="6">The sequence shown here is derived from an EMBL/GenBank/DDBJ whole genome shotgun (WGS) entry which is preliminary data.</text>
</comment>
<dbReference type="Gene3D" id="1.10.357.10">
    <property type="entry name" value="Tetracycline Repressor, domain 2"/>
    <property type="match status" value="1"/>
</dbReference>
<name>A0A919WAA8_9ACTN</name>